<keyword evidence="2" id="KW-1185">Reference proteome</keyword>
<gene>
    <name evidence="1" type="ORF">NPIL_543241</name>
</gene>
<reference evidence="1" key="1">
    <citation type="submission" date="2020-08" db="EMBL/GenBank/DDBJ databases">
        <title>Multicomponent nature underlies the extraordinary mechanical properties of spider dragline silk.</title>
        <authorList>
            <person name="Kono N."/>
            <person name="Nakamura H."/>
            <person name="Mori M."/>
            <person name="Yoshida Y."/>
            <person name="Ohtoshi R."/>
            <person name="Malay A.D."/>
            <person name="Moran D.A.P."/>
            <person name="Tomita M."/>
            <person name="Numata K."/>
            <person name="Arakawa K."/>
        </authorList>
    </citation>
    <scope>NUCLEOTIDE SEQUENCE</scope>
</reference>
<protein>
    <submittedName>
        <fullName evidence="1">Uncharacterized protein</fullName>
    </submittedName>
</protein>
<evidence type="ECO:0000313" key="1">
    <source>
        <dbReference type="EMBL" id="GFT95211.1"/>
    </source>
</evidence>
<name>A0A8X6Q425_NEPPI</name>
<evidence type="ECO:0000313" key="2">
    <source>
        <dbReference type="Proteomes" id="UP000887013"/>
    </source>
</evidence>
<proteinExistence type="predicted"/>
<accession>A0A8X6Q425</accession>
<sequence>MSVTCTSVSWALWDAKNDKTAARGTGEVLALEPQRYYQGTVQLQFHPRTSPCCSLCAEIGLEEPHVLIVFETVAIDPGMPPSRSNGIRWLWAGIRDPAPPCEKGAREEEVRSIINQNPIAFFGRETQNTFPSNCYEEVSGASSEGFYCEVTVSPLRVKQKTLWILF</sequence>
<organism evidence="1 2">
    <name type="scientific">Nephila pilipes</name>
    <name type="common">Giant wood spider</name>
    <name type="synonym">Nephila maculata</name>
    <dbReference type="NCBI Taxonomy" id="299642"/>
    <lineage>
        <taxon>Eukaryota</taxon>
        <taxon>Metazoa</taxon>
        <taxon>Ecdysozoa</taxon>
        <taxon>Arthropoda</taxon>
        <taxon>Chelicerata</taxon>
        <taxon>Arachnida</taxon>
        <taxon>Araneae</taxon>
        <taxon>Araneomorphae</taxon>
        <taxon>Entelegynae</taxon>
        <taxon>Araneoidea</taxon>
        <taxon>Nephilidae</taxon>
        <taxon>Nephila</taxon>
    </lineage>
</organism>
<comment type="caution">
    <text evidence="1">The sequence shown here is derived from an EMBL/GenBank/DDBJ whole genome shotgun (WGS) entry which is preliminary data.</text>
</comment>
<dbReference type="Proteomes" id="UP000887013">
    <property type="component" value="Unassembled WGS sequence"/>
</dbReference>
<dbReference type="EMBL" id="BMAW01075134">
    <property type="protein sequence ID" value="GFT95211.1"/>
    <property type="molecule type" value="Genomic_DNA"/>
</dbReference>
<dbReference type="AlphaFoldDB" id="A0A8X6Q425"/>